<dbReference type="AlphaFoldDB" id="A0A2R6ADU9"/>
<organism evidence="1 2">
    <name type="scientific">Candidatus Marsarchaeota G1 archaeon OSP_D</name>
    <dbReference type="NCBI Taxonomy" id="1978155"/>
    <lineage>
        <taxon>Archaea</taxon>
        <taxon>Candidatus Marsarchaeota</taxon>
        <taxon>Candidatus Marsarchaeota group 1</taxon>
    </lineage>
</organism>
<evidence type="ECO:0000313" key="1">
    <source>
        <dbReference type="EMBL" id="PSN84546.1"/>
    </source>
</evidence>
<accession>A0A2R6ADU9</accession>
<dbReference type="Proteomes" id="UP000240880">
    <property type="component" value="Unassembled WGS sequence"/>
</dbReference>
<gene>
    <name evidence="1" type="ORF">B9Q01_00635</name>
</gene>
<proteinExistence type="predicted"/>
<evidence type="ECO:0000313" key="2">
    <source>
        <dbReference type="Proteomes" id="UP000240880"/>
    </source>
</evidence>
<name>A0A2R6ADU9_9ARCH</name>
<comment type="caution">
    <text evidence="1">The sequence shown here is derived from an EMBL/GenBank/DDBJ whole genome shotgun (WGS) entry which is preliminary data.</text>
</comment>
<protein>
    <submittedName>
        <fullName evidence="1">Uncharacterized protein</fullName>
    </submittedName>
</protein>
<sequence>MSKEESSEDKTTRLLLSVSKVLENMNADADDLFTVATYLLGVLSADLTEEEYGEFMKEVGVAVAELRFDLKSLNNQT</sequence>
<dbReference type="EMBL" id="NEXC01000002">
    <property type="protein sequence ID" value="PSN84546.1"/>
    <property type="molecule type" value="Genomic_DNA"/>
</dbReference>
<reference evidence="1 2" key="1">
    <citation type="submission" date="2017-04" db="EMBL/GenBank/DDBJ databases">
        <title>Novel microbial lineages endemic to geothermal iron-oxide mats fill important gaps in the evolutionary history of Archaea.</title>
        <authorList>
            <person name="Jay Z.J."/>
            <person name="Beam J.P."/>
            <person name="Dlakic M."/>
            <person name="Rusch D.B."/>
            <person name="Kozubal M.A."/>
            <person name="Inskeep W.P."/>
        </authorList>
    </citation>
    <scope>NUCLEOTIDE SEQUENCE [LARGE SCALE GENOMIC DNA]</scope>
    <source>
        <strain evidence="1">OSP_D</strain>
    </source>
</reference>